<dbReference type="GO" id="GO:0005737">
    <property type="term" value="C:cytoplasm"/>
    <property type="evidence" value="ECO:0007669"/>
    <property type="project" value="TreeGrafter"/>
</dbReference>
<dbReference type="SUPFAM" id="SSF51905">
    <property type="entry name" value="FAD/NAD(P)-binding domain"/>
    <property type="match status" value="1"/>
</dbReference>
<dbReference type="InterPro" id="IPR036188">
    <property type="entry name" value="FAD/NAD-bd_sf"/>
</dbReference>
<accession>W6XPM7</accession>
<dbReference type="Gene3D" id="3.50.50.60">
    <property type="entry name" value="FAD/NAD(P)-binding domain"/>
    <property type="match status" value="1"/>
</dbReference>
<dbReference type="PANTHER" id="PTHR13847:SF188">
    <property type="entry name" value="EXPRESSED PROTEIN"/>
    <property type="match status" value="1"/>
</dbReference>
<gene>
    <name evidence="2" type="ORF">COCCADRAFT_42007</name>
</gene>
<dbReference type="STRING" id="930089.W6XPM7"/>
<dbReference type="PANTHER" id="PTHR13847">
    <property type="entry name" value="SARCOSINE DEHYDROGENASE-RELATED"/>
    <property type="match status" value="1"/>
</dbReference>
<evidence type="ECO:0000313" key="3">
    <source>
        <dbReference type="Proteomes" id="UP000053841"/>
    </source>
</evidence>
<dbReference type="Pfam" id="PF01266">
    <property type="entry name" value="DAO"/>
    <property type="match status" value="1"/>
</dbReference>
<proteinExistence type="predicted"/>
<dbReference type="GeneID" id="19149618"/>
<dbReference type="KEGG" id="bze:COCCADRAFT_42007"/>
<protein>
    <recommendedName>
        <fullName evidence="1">FAD dependent oxidoreductase domain-containing protein</fullName>
    </recommendedName>
</protein>
<reference evidence="2 3" key="1">
    <citation type="journal article" date="2013" name="PLoS Genet.">
        <title>Comparative genome structure, secondary metabolite, and effector coding capacity across Cochliobolus pathogens.</title>
        <authorList>
            <person name="Condon B.J."/>
            <person name="Leng Y."/>
            <person name="Wu D."/>
            <person name="Bushley K.E."/>
            <person name="Ohm R.A."/>
            <person name="Otillar R."/>
            <person name="Martin J."/>
            <person name="Schackwitz W."/>
            <person name="Grimwood J."/>
            <person name="MohdZainudin N."/>
            <person name="Xue C."/>
            <person name="Wang R."/>
            <person name="Manning V.A."/>
            <person name="Dhillon B."/>
            <person name="Tu Z.J."/>
            <person name="Steffenson B.J."/>
            <person name="Salamov A."/>
            <person name="Sun H."/>
            <person name="Lowry S."/>
            <person name="LaButti K."/>
            <person name="Han J."/>
            <person name="Copeland A."/>
            <person name="Lindquist E."/>
            <person name="Barry K."/>
            <person name="Schmutz J."/>
            <person name="Baker S.E."/>
            <person name="Ciuffetti L.M."/>
            <person name="Grigoriev I.V."/>
            <person name="Zhong S."/>
            <person name="Turgeon B.G."/>
        </authorList>
    </citation>
    <scope>NUCLEOTIDE SEQUENCE [LARGE SCALE GENOMIC DNA]</scope>
    <source>
        <strain evidence="2 3">26-R-13</strain>
    </source>
</reference>
<dbReference type="OrthoDB" id="429143at2759"/>
<evidence type="ECO:0000313" key="2">
    <source>
        <dbReference type="EMBL" id="EUC27190.1"/>
    </source>
</evidence>
<sequence length="497" mass="55053">MVLPVSDPTKSYWIEAAESPLRSFRSSEVLPEETDIAIIGSGYAGASTAYWIHKGTENAERQPKVTVLEARDICGSATGRNGGQLRPHIYSRYPVWRGRFGADGAMELITHEMAHLEAFKELCEQEGITEEVCLKFGETFDAAMTEEAWKRLKGALEAMRDDYGDDNEFVKVCRVIEDPTQAETFTQMKGALAAIVHPSGQVWPYKFVHALFRILLQAGNMSLHANTPAIEVSERDSKGWIHVKTTKGSIRARAVVHTTNRWASHLLPEFDKLIIPDRGSMNAIKAPPGFIKHTGAQHWDSTVNNYHLQLPAPYNTIMLGGVRPIIIHTPEKVMPNDQEDKQFVGVSDFCKSWPASDIKDWPGPAMAELGKPADEGGCWTGIQGESVDGFPFVGSVPGHEHQFINAAFTGHGMPRILLASAHIAPLVLDAIGFQHTPPRLAAPYPALPEPFRVTKDRINMLRAENKWEEKVKSFNTSCEASATKSCCNAGRRYITRV</sequence>
<feature type="domain" description="FAD dependent oxidoreductase" evidence="1">
    <location>
        <begin position="35"/>
        <end position="416"/>
    </location>
</feature>
<dbReference type="Proteomes" id="UP000053841">
    <property type="component" value="Unassembled WGS sequence"/>
</dbReference>
<dbReference type="AlphaFoldDB" id="W6XPM7"/>
<dbReference type="InterPro" id="IPR006076">
    <property type="entry name" value="FAD-dep_OxRdtase"/>
</dbReference>
<dbReference type="RefSeq" id="XP_007718506.1">
    <property type="nucleotide sequence ID" value="XM_007720316.1"/>
</dbReference>
<dbReference type="Gene3D" id="3.30.9.10">
    <property type="entry name" value="D-Amino Acid Oxidase, subunit A, domain 2"/>
    <property type="match status" value="1"/>
</dbReference>
<organism evidence="2 3">
    <name type="scientific">Cochliobolus carbonum (strain 26-R-13)</name>
    <name type="common">Maize leaf spot fungus</name>
    <name type="synonym">Bipolaris zeicola</name>
    <dbReference type="NCBI Taxonomy" id="930089"/>
    <lineage>
        <taxon>Eukaryota</taxon>
        <taxon>Fungi</taxon>
        <taxon>Dikarya</taxon>
        <taxon>Ascomycota</taxon>
        <taxon>Pezizomycotina</taxon>
        <taxon>Dothideomycetes</taxon>
        <taxon>Pleosporomycetidae</taxon>
        <taxon>Pleosporales</taxon>
        <taxon>Pleosporineae</taxon>
        <taxon>Pleosporaceae</taxon>
        <taxon>Bipolaris</taxon>
    </lineage>
</organism>
<evidence type="ECO:0000259" key="1">
    <source>
        <dbReference type="Pfam" id="PF01266"/>
    </source>
</evidence>
<keyword evidence="3" id="KW-1185">Reference proteome</keyword>
<name>W6XPM7_COCC2</name>
<dbReference type="EMBL" id="KI964984">
    <property type="protein sequence ID" value="EUC27190.1"/>
    <property type="molecule type" value="Genomic_DNA"/>
</dbReference>
<dbReference type="eggNOG" id="ENOG502SKCF">
    <property type="taxonomic scope" value="Eukaryota"/>
</dbReference>
<dbReference type="HOGENOM" id="CLU_022730_0_1_1"/>